<evidence type="ECO:0000313" key="5">
    <source>
        <dbReference type="Proteomes" id="UP000291892"/>
    </source>
</evidence>
<gene>
    <name evidence="4" type="ORF">ELG94_15380</name>
    <name evidence="3" type="ORF">GR217_10260</name>
</gene>
<feature type="transmembrane region" description="Helical" evidence="2">
    <location>
        <begin position="84"/>
        <end position="111"/>
    </location>
</feature>
<dbReference type="Proteomes" id="UP000291892">
    <property type="component" value="Unassembled WGS sequence"/>
</dbReference>
<evidence type="ECO:0000313" key="4">
    <source>
        <dbReference type="EMBL" id="TBF19608.1"/>
    </source>
</evidence>
<evidence type="ECO:0000256" key="1">
    <source>
        <dbReference type="SAM" id="MobiDB-lite"/>
    </source>
</evidence>
<feature type="transmembrane region" description="Helical" evidence="2">
    <location>
        <begin position="46"/>
        <end position="64"/>
    </location>
</feature>
<reference evidence="3 6" key="2">
    <citation type="submission" date="2019-12" db="EMBL/GenBank/DDBJ databases">
        <title>Rhizobium genotypes associated with high levels of biological nitrogen fixation by grain legumes in a temperate-maritime cropping system.</title>
        <authorList>
            <person name="Maluk M."/>
            <person name="Francesc Ferrando Molina F."/>
            <person name="Lopez Del Egido L."/>
            <person name="Lafos M."/>
            <person name="Langarica-Fuentes A."/>
            <person name="Gebre Yohannes G."/>
            <person name="Young M.W."/>
            <person name="Martin P."/>
            <person name="Gantlett R."/>
            <person name="Kenicer G."/>
            <person name="Hawes C."/>
            <person name="Begg G.S."/>
            <person name="Quilliam R.S."/>
            <person name="Squire G.R."/>
            <person name="Poole P.S."/>
            <person name="Young P.W."/>
            <person name="Iannetta P.M."/>
            <person name="James E.K."/>
        </authorList>
    </citation>
    <scope>NUCLEOTIDE SEQUENCE [LARGE SCALE GENOMIC DNA]</scope>
    <source>
        <strain evidence="3 6">JHI985</strain>
    </source>
</reference>
<dbReference type="RefSeq" id="WP_018074361.1">
    <property type="nucleotide sequence ID" value="NZ_CP084696.2"/>
</dbReference>
<dbReference type="Proteomes" id="UP000661163">
    <property type="component" value="Unassembled WGS sequence"/>
</dbReference>
<keyword evidence="2" id="KW-0472">Membrane</keyword>
<dbReference type="EMBL" id="WUFC01000007">
    <property type="protein sequence ID" value="NEI48075.1"/>
    <property type="molecule type" value="Genomic_DNA"/>
</dbReference>
<feature type="region of interest" description="Disordered" evidence="1">
    <location>
        <begin position="139"/>
        <end position="183"/>
    </location>
</feature>
<reference evidence="4 5" key="1">
    <citation type="submission" date="2019-02" db="EMBL/GenBank/DDBJ databases">
        <title>The genomic architecture of introgression among sibling species of bacteria.</title>
        <authorList>
            <person name="Cavassim M.I.A."/>
            <person name="Moeskjaer S."/>
            <person name="Moslemi C."/>
            <person name="Fields B."/>
            <person name="Bachmann A."/>
            <person name="Vilhjalmsson B."/>
            <person name="Schierup M.H."/>
            <person name="Young J.P.W."/>
            <person name="Andersen S.U."/>
        </authorList>
    </citation>
    <scope>NUCLEOTIDE SEQUENCE [LARGE SCALE GENOMIC DNA]</scope>
    <source>
        <strain evidence="4 5">SM42</strain>
    </source>
</reference>
<feature type="transmembrane region" description="Helical" evidence="2">
    <location>
        <begin position="15"/>
        <end position="39"/>
    </location>
</feature>
<dbReference type="GO" id="GO:0016020">
    <property type="term" value="C:membrane"/>
    <property type="evidence" value="ECO:0007669"/>
    <property type="project" value="InterPro"/>
</dbReference>
<accession>A0AAE8QDR9</accession>
<organism evidence="4 5">
    <name type="scientific">Rhizobium ruizarguesonis</name>
    <dbReference type="NCBI Taxonomy" id="2081791"/>
    <lineage>
        <taxon>Bacteria</taxon>
        <taxon>Pseudomonadati</taxon>
        <taxon>Pseudomonadota</taxon>
        <taxon>Alphaproteobacteria</taxon>
        <taxon>Hyphomicrobiales</taxon>
        <taxon>Rhizobiaceae</taxon>
        <taxon>Rhizobium/Agrobacterium group</taxon>
        <taxon>Rhizobium</taxon>
    </lineage>
</organism>
<dbReference type="EMBL" id="SIKX01000001">
    <property type="protein sequence ID" value="TBF19608.1"/>
    <property type="molecule type" value="Genomic_DNA"/>
</dbReference>
<protein>
    <submittedName>
        <fullName evidence="4">DUF805 domain-containing protein</fullName>
    </submittedName>
</protein>
<dbReference type="InterPro" id="IPR008523">
    <property type="entry name" value="DUF805"/>
</dbReference>
<evidence type="ECO:0000313" key="6">
    <source>
        <dbReference type="Proteomes" id="UP000661163"/>
    </source>
</evidence>
<keyword evidence="2" id="KW-0812">Transmembrane</keyword>
<comment type="caution">
    <text evidence="4">The sequence shown here is derived from an EMBL/GenBank/DDBJ whole genome shotgun (WGS) entry which is preliminary data.</text>
</comment>
<name>A0AAE8QDR9_9HYPH</name>
<dbReference type="Pfam" id="PF05656">
    <property type="entry name" value="DUF805"/>
    <property type="match status" value="1"/>
</dbReference>
<dbReference type="AlphaFoldDB" id="A0AAE8QDR9"/>
<keyword evidence="2" id="KW-1133">Transmembrane helix</keyword>
<sequence>MLDVLFSFRGRVARLQYFCTSTCIGLVFGAVLAAVLLVMRQQGTKDFFTVLIALGILCGPPLLWVSYSLQAARIRDMGFKPKPILLGVISLNIFVFFVALLFSGSAAVSAFSTIAKIANFTLNASLLFCPSDYRFTWTSPDTDEPQRREPPVAPRHRVTTTDVPRPQVNGARTAFGRRGMEGQ</sequence>
<evidence type="ECO:0000256" key="2">
    <source>
        <dbReference type="SAM" id="Phobius"/>
    </source>
</evidence>
<evidence type="ECO:0000313" key="3">
    <source>
        <dbReference type="EMBL" id="NEI48075.1"/>
    </source>
</evidence>
<proteinExistence type="predicted"/>